<proteinExistence type="predicted"/>
<reference evidence="2 3" key="1">
    <citation type="submission" date="2019-11" db="EMBL/GenBank/DDBJ databases">
        <title>Draft Genome Sequence of Plant Growth-Promoting Rhizosphere-Associated Bacteria.</title>
        <authorList>
            <person name="Vasilyev I.Y."/>
            <person name="Radchenko V."/>
            <person name="Ilnitskaya E.V."/>
        </authorList>
    </citation>
    <scope>NUCLEOTIDE SEQUENCE [LARGE SCALE GENOMIC DNA]</scope>
    <source>
        <strain evidence="2 3">VRA_MhP_f</strain>
    </source>
</reference>
<organism evidence="2 3">
    <name type="scientific">Enterobacter agglomerans</name>
    <name type="common">Erwinia herbicola</name>
    <name type="synonym">Pantoea agglomerans</name>
    <dbReference type="NCBI Taxonomy" id="549"/>
    <lineage>
        <taxon>Bacteria</taxon>
        <taxon>Pseudomonadati</taxon>
        <taxon>Pseudomonadota</taxon>
        <taxon>Gammaproteobacteria</taxon>
        <taxon>Enterobacterales</taxon>
        <taxon>Erwiniaceae</taxon>
        <taxon>Pantoea</taxon>
        <taxon>Pantoea agglomerans group</taxon>
    </lineage>
</organism>
<feature type="compositionally biased region" description="Basic and acidic residues" evidence="1">
    <location>
        <begin position="1"/>
        <end position="11"/>
    </location>
</feature>
<dbReference type="Proteomes" id="UP000461948">
    <property type="component" value="Unassembled WGS sequence"/>
</dbReference>
<gene>
    <name evidence="2" type="ORF">GKC49_00390</name>
</gene>
<evidence type="ECO:0000256" key="1">
    <source>
        <dbReference type="SAM" id="MobiDB-lite"/>
    </source>
</evidence>
<dbReference type="AlphaFoldDB" id="A0A7X2MI86"/>
<accession>A0A7X2MI86</accession>
<comment type="caution">
    <text evidence="2">The sequence shown here is derived from an EMBL/GenBank/DDBJ whole genome shotgun (WGS) entry which is preliminary data.</text>
</comment>
<sequence>MKEIEGVHLDKISGGNSGLAAAGSGLTNKSGGSIAQGVVSGRQTQGNKAGGSSSGGGSRGGGRQSGDNH</sequence>
<feature type="region of interest" description="Disordered" evidence="1">
    <location>
        <begin position="1"/>
        <end position="69"/>
    </location>
</feature>
<feature type="compositionally biased region" description="Gly residues" evidence="1">
    <location>
        <begin position="48"/>
        <end position="69"/>
    </location>
</feature>
<evidence type="ECO:0000313" key="2">
    <source>
        <dbReference type="EMBL" id="MSE13670.1"/>
    </source>
</evidence>
<dbReference type="RefSeq" id="WP_187495255.1">
    <property type="nucleotide sequence ID" value="NZ_JACSWY010000018.1"/>
</dbReference>
<evidence type="ECO:0000313" key="3">
    <source>
        <dbReference type="Proteomes" id="UP000461948"/>
    </source>
</evidence>
<protein>
    <submittedName>
        <fullName evidence="2">Uncharacterized protein</fullName>
    </submittedName>
</protein>
<name>A0A7X2MI86_ENTAG</name>
<dbReference type="EMBL" id="WKLC01000004">
    <property type="protein sequence ID" value="MSE13670.1"/>
    <property type="molecule type" value="Genomic_DNA"/>
</dbReference>